<organism evidence="2 3">
    <name type="scientific">Clostridium beijerinckii</name>
    <name type="common">Clostridium MP</name>
    <dbReference type="NCBI Taxonomy" id="1520"/>
    <lineage>
        <taxon>Bacteria</taxon>
        <taxon>Bacillati</taxon>
        <taxon>Bacillota</taxon>
        <taxon>Clostridia</taxon>
        <taxon>Eubacteriales</taxon>
        <taxon>Clostridiaceae</taxon>
        <taxon>Clostridium</taxon>
    </lineage>
</organism>
<dbReference type="Pfam" id="PF19854">
    <property type="entry name" value="DUF6329"/>
    <property type="match status" value="1"/>
</dbReference>
<dbReference type="EMBL" id="JADOEF010000004">
    <property type="protein sequence ID" value="MBF7812232.1"/>
    <property type="molecule type" value="Genomic_DNA"/>
</dbReference>
<proteinExistence type="predicted"/>
<sequence length="103" mass="12120">MKALFGNKVLNLKELKGLKKKEDEEEIRNIDYKVTKEIELTDKEYKEFIENFTKDQPWITEDDGGINEKGEFLCIRIKKAKNKKGILVNSEGYKYPRYVAIES</sequence>
<dbReference type="AlphaFoldDB" id="A0AAE2V376"/>
<feature type="domain" description="DUF6329" evidence="1">
    <location>
        <begin position="72"/>
        <end position="100"/>
    </location>
</feature>
<gene>
    <name evidence="2" type="ORF">IS491_26955</name>
</gene>
<evidence type="ECO:0000259" key="1">
    <source>
        <dbReference type="Pfam" id="PF19854"/>
    </source>
</evidence>
<dbReference type="OMA" id="GGCNEKG"/>
<dbReference type="Proteomes" id="UP000631418">
    <property type="component" value="Unassembled WGS sequence"/>
</dbReference>
<reference evidence="2" key="1">
    <citation type="submission" date="2020-11" db="EMBL/GenBank/DDBJ databases">
        <authorList>
            <person name="Thieme N."/>
            <person name="Liebl W."/>
            <person name="Zverlov V."/>
        </authorList>
    </citation>
    <scope>NUCLEOTIDE SEQUENCE</scope>
    <source>
        <strain evidence="2">NT08</strain>
    </source>
</reference>
<dbReference type="InterPro" id="IPR046292">
    <property type="entry name" value="DUF6329"/>
</dbReference>
<protein>
    <recommendedName>
        <fullName evidence="1">DUF6329 domain-containing protein</fullName>
    </recommendedName>
</protein>
<dbReference type="RefSeq" id="WP_011968959.1">
    <property type="nucleotide sequence ID" value="NZ_CP073279.1"/>
</dbReference>
<name>A0AAE2V376_CLOBE</name>
<evidence type="ECO:0000313" key="2">
    <source>
        <dbReference type="EMBL" id="MBF7812232.1"/>
    </source>
</evidence>
<accession>A0AAE2V376</accession>
<comment type="caution">
    <text evidence="2">The sequence shown here is derived from an EMBL/GenBank/DDBJ whole genome shotgun (WGS) entry which is preliminary data.</text>
</comment>
<evidence type="ECO:0000313" key="3">
    <source>
        <dbReference type="Proteomes" id="UP000631418"/>
    </source>
</evidence>